<comment type="function">
    <text evidence="6">Could be involved in the maturation of NapA, the catalytic subunit of the periplasmic nitrate reductase, before its export into the periplasm.</text>
</comment>
<evidence type="ECO:0000256" key="1">
    <source>
        <dbReference type="ARBA" id="ARBA00022485"/>
    </source>
</evidence>
<feature type="domain" description="4Fe-4S ferredoxin-type" evidence="7">
    <location>
        <begin position="25"/>
        <end position="54"/>
    </location>
</feature>
<feature type="domain" description="4Fe-4S ferredoxin-type" evidence="7">
    <location>
        <begin position="55"/>
        <end position="86"/>
    </location>
</feature>
<comment type="subunit">
    <text evidence="6">Interacts with the cytoplasmic NapA precursor.</text>
</comment>
<name>A0A0J1K9P0_9GAMM</name>
<comment type="cofactor">
    <cofactor evidence="6">
        <name>[4Fe-4S] cluster</name>
        <dbReference type="ChEBI" id="CHEBI:49883"/>
    </cofactor>
</comment>
<feature type="binding site" evidence="6">
    <location>
        <position position="66"/>
    </location>
    <ligand>
        <name>[4Fe-4S] cluster</name>
        <dbReference type="ChEBI" id="CHEBI:49883"/>
        <label>2</label>
    </ligand>
</feature>
<dbReference type="AlphaFoldDB" id="A0A0J1K9P0"/>
<dbReference type="PROSITE" id="PS51379">
    <property type="entry name" value="4FE4S_FER_2"/>
    <property type="match status" value="3"/>
</dbReference>
<keyword evidence="6" id="KW-0963">Cytoplasm</keyword>
<keyword evidence="4 6" id="KW-0408">Iron</keyword>
<comment type="subcellular location">
    <subcellularLocation>
        <location evidence="6">Cytoplasm</location>
    </subcellularLocation>
</comment>
<feature type="binding site" evidence="6">
    <location>
        <position position="44"/>
    </location>
    <ligand>
        <name>[4Fe-4S] cluster</name>
        <dbReference type="ChEBI" id="CHEBI:49883"/>
        <label>1</label>
    </ligand>
</feature>
<dbReference type="PATRIC" id="fig|320778.3.peg.846"/>
<dbReference type="NCBIfam" id="TIGR00402">
    <property type="entry name" value="napF"/>
    <property type="match status" value="1"/>
</dbReference>
<evidence type="ECO:0000313" key="9">
    <source>
        <dbReference type="Proteomes" id="UP000035909"/>
    </source>
</evidence>
<feature type="binding site" evidence="6">
    <location>
        <position position="148"/>
    </location>
    <ligand>
        <name>[4Fe-4S] cluster</name>
        <dbReference type="ChEBI" id="CHEBI:49883"/>
        <label>3</label>
    </ligand>
</feature>
<feature type="binding site" evidence="6">
    <location>
        <position position="138"/>
    </location>
    <ligand>
        <name>[4Fe-4S] cluster</name>
        <dbReference type="ChEBI" id="CHEBI:49883"/>
        <label>3</label>
    </ligand>
</feature>
<feature type="binding site" evidence="6">
    <location>
        <position position="69"/>
    </location>
    <ligand>
        <name>[4Fe-4S] cluster</name>
        <dbReference type="ChEBI" id="CHEBI:49883"/>
        <label>2</label>
    </ligand>
</feature>
<dbReference type="InterPro" id="IPR017900">
    <property type="entry name" value="4Fe4S_Fe_S_CS"/>
</dbReference>
<dbReference type="GO" id="GO:0046872">
    <property type="term" value="F:metal ion binding"/>
    <property type="evidence" value="ECO:0007669"/>
    <property type="project" value="UniProtKB-KW"/>
</dbReference>
<feature type="binding site" evidence="6">
    <location>
        <position position="72"/>
    </location>
    <ligand>
        <name>[4Fe-4S] cluster</name>
        <dbReference type="ChEBI" id="CHEBI:49883"/>
        <label>2</label>
    </ligand>
</feature>
<dbReference type="InterPro" id="IPR050572">
    <property type="entry name" value="Fe-S_Ferredoxin"/>
</dbReference>
<sequence length="163" mass="18002">MFDRSRRRLLTRRSKPEQQRLPWMVNDDIFTDGCTRCGKCAAACETQIIIHGDGGFPEVDFKRGECTFCYRCADVCPEPLFHPQTTPAWAMVAEIGEGCLAYQHVECRSCGDMCETQAIRFRLQPGGVAQPELEATNCTGCGACVSVCPTSAITVVNPKNKES</sequence>
<keyword evidence="9" id="KW-1185">Reference proteome</keyword>
<feature type="domain" description="4Fe-4S ferredoxin-type" evidence="7">
    <location>
        <begin position="129"/>
        <end position="158"/>
    </location>
</feature>
<organism evidence="8 9">
    <name type="scientific">Photobacterium ganghwense</name>
    <dbReference type="NCBI Taxonomy" id="320778"/>
    <lineage>
        <taxon>Bacteria</taxon>
        <taxon>Pseudomonadati</taxon>
        <taxon>Pseudomonadota</taxon>
        <taxon>Gammaproteobacteria</taxon>
        <taxon>Vibrionales</taxon>
        <taxon>Vibrionaceae</taxon>
        <taxon>Photobacterium</taxon>
    </lineage>
</organism>
<keyword evidence="2 6" id="KW-0479">Metal-binding</keyword>
<keyword evidence="5 6" id="KW-0411">Iron-sulfur</keyword>
<dbReference type="PROSITE" id="PS00198">
    <property type="entry name" value="4FE4S_FER_1"/>
    <property type="match status" value="1"/>
</dbReference>
<dbReference type="InterPro" id="IPR017896">
    <property type="entry name" value="4Fe4S_Fe-S-bd"/>
</dbReference>
<dbReference type="SUPFAM" id="SSF54862">
    <property type="entry name" value="4Fe-4S ferredoxins"/>
    <property type="match status" value="1"/>
</dbReference>
<dbReference type="EMBL" id="LDOU01000004">
    <property type="protein sequence ID" value="KLV11052.1"/>
    <property type="molecule type" value="Genomic_DNA"/>
</dbReference>
<comment type="caution">
    <text evidence="8">The sequence shown here is derived from an EMBL/GenBank/DDBJ whole genome shotgun (WGS) entry which is preliminary data.</text>
</comment>
<dbReference type="GO" id="GO:0005737">
    <property type="term" value="C:cytoplasm"/>
    <property type="evidence" value="ECO:0007669"/>
    <property type="project" value="UniProtKB-SubCell"/>
</dbReference>
<feature type="binding site" evidence="6">
    <location>
        <position position="34"/>
    </location>
    <ligand>
        <name>[4Fe-4S] cluster</name>
        <dbReference type="ChEBI" id="CHEBI:49883"/>
        <label>1</label>
    </ligand>
</feature>
<dbReference type="STRING" id="320778.ABT57_03945"/>
<evidence type="ECO:0000256" key="5">
    <source>
        <dbReference type="ARBA" id="ARBA00023014"/>
    </source>
</evidence>
<evidence type="ECO:0000256" key="6">
    <source>
        <dbReference type="HAMAP-Rule" id="MF_02201"/>
    </source>
</evidence>
<dbReference type="Pfam" id="PF12838">
    <property type="entry name" value="Fer4_7"/>
    <property type="match status" value="2"/>
</dbReference>
<dbReference type="PANTHER" id="PTHR43687:SF1">
    <property type="entry name" value="FERREDOXIN III"/>
    <property type="match status" value="1"/>
</dbReference>
<dbReference type="HAMAP" id="MF_02201">
    <property type="entry name" value="NapF"/>
    <property type="match status" value="1"/>
</dbReference>
<feature type="binding site" evidence="6">
    <location>
        <position position="76"/>
    </location>
    <ligand>
        <name>[4Fe-4S] cluster</name>
        <dbReference type="ChEBI" id="CHEBI:49883"/>
        <label>2</label>
    </ligand>
</feature>
<dbReference type="RefSeq" id="WP_047883890.1">
    <property type="nucleotide sequence ID" value="NZ_CP071325.1"/>
</dbReference>
<evidence type="ECO:0000256" key="4">
    <source>
        <dbReference type="ARBA" id="ARBA00023004"/>
    </source>
</evidence>
<dbReference type="Gene3D" id="3.30.70.20">
    <property type="match status" value="2"/>
</dbReference>
<dbReference type="PANTHER" id="PTHR43687">
    <property type="entry name" value="ADENYLYLSULFATE REDUCTASE, BETA SUBUNIT"/>
    <property type="match status" value="1"/>
</dbReference>
<accession>A0A0J1K9P0</accession>
<dbReference type="OrthoDB" id="9808559at2"/>
<dbReference type="Proteomes" id="UP000035909">
    <property type="component" value="Unassembled WGS sequence"/>
</dbReference>
<evidence type="ECO:0000313" key="8">
    <source>
        <dbReference type="EMBL" id="KLV11052.1"/>
    </source>
</evidence>
<proteinExistence type="inferred from homology"/>
<feature type="binding site" evidence="6">
    <location>
        <position position="141"/>
    </location>
    <ligand>
        <name>[4Fe-4S] cluster</name>
        <dbReference type="ChEBI" id="CHEBI:49883"/>
        <label>3</label>
    </ligand>
</feature>
<keyword evidence="1 6" id="KW-0004">4Fe-4S</keyword>
<protein>
    <recommendedName>
        <fullName evidence="6">Ferredoxin-type protein NapF</fullName>
    </recommendedName>
</protein>
<dbReference type="GO" id="GO:0051539">
    <property type="term" value="F:4 iron, 4 sulfur cluster binding"/>
    <property type="evidence" value="ECO:0007669"/>
    <property type="project" value="UniProtKB-UniRule"/>
</dbReference>
<keyword evidence="3 6" id="KW-0677">Repeat</keyword>
<evidence type="ECO:0000259" key="7">
    <source>
        <dbReference type="PROSITE" id="PS51379"/>
    </source>
</evidence>
<feature type="binding site" evidence="6">
    <location>
        <position position="144"/>
    </location>
    <ligand>
        <name>[4Fe-4S] cluster</name>
        <dbReference type="ChEBI" id="CHEBI:49883"/>
        <label>3</label>
    </ligand>
</feature>
<evidence type="ECO:0000256" key="3">
    <source>
        <dbReference type="ARBA" id="ARBA00022737"/>
    </source>
</evidence>
<dbReference type="CDD" id="cd10564">
    <property type="entry name" value="NapF_like"/>
    <property type="match status" value="1"/>
</dbReference>
<feature type="binding site" evidence="6">
    <location>
        <position position="40"/>
    </location>
    <ligand>
        <name>[4Fe-4S] cluster</name>
        <dbReference type="ChEBI" id="CHEBI:49883"/>
        <label>1</label>
    </ligand>
</feature>
<feature type="binding site" evidence="6">
    <location>
        <position position="37"/>
    </location>
    <ligand>
        <name>[4Fe-4S] cluster</name>
        <dbReference type="ChEBI" id="CHEBI:49883"/>
        <label>1</label>
    </ligand>
</feature>
<comment type="similarity">
    <text evidence="6">Belongs to the NapF family.</text>
</comment>
<gene>
    <name evidence="6" type="primary">napF</name>
    <name evidence="8" type="ORF">ABT57_03945</name>
</gene>
<reference evidence="8 9" key="1">
    <citation type="submission" date="2015-05" db="EMBL/GenBank/DDBJ databases">
        <title>Photobacterium galathea sp. nov.</title>
        <authorList>
            <person name="Machado H."/>
            <person name="Gram L."/>
        </authorList>
    </citation>
    <scope>NUCLEOTIDE SEQUENCE [LARGE SCALE GENOMIC DNA]</scope>
    <source>
        <strain evidence="8 9">DSM 22954</strain>
    </source>
</reference>
<evidence type="ECO:0000256" key="2">
    <source>
        <dbReference type="ARBA" id="ARBA00022723"/>
    </source>
</evidence>
<dbReference type="InterPro" id="IPR004496">
    <property type="entry name" value="NapF"/>
</dbReference>